<keyword evidence="1" id="KW-0479">Metal-binding</keyword>
<evidence type="ECO:0000313" key="4">
    <source>
        <dbReference type="Proteomes" id="UP000054248"/>
    </source>
</evidence>
<keyword evidence="1" id="KW-0863">Zinc-finger</keyword>
<dbReference type="SUPFAM" id="SSF57667">
    <property type="entry name" value="beta-beta-alpha zinc fingers"/>
    <property type="match status" value="1"/>
</dbReference>
<dbReference type="PROSITE" id="PS50157">
    <property type="entry name" value="ZINC_FINGER_C2H2_2"/>
    <property type="match status" value="1"/>
</dbReference>
<evidence type="ECO:0000259" key="2">
    <source>
        <dbReference type="PROSITE" id="PS50157"/>
    </source>
</evidence>
<keyword evidence="4" id="KW-1185">Reference proteome</keyword>
<evidence type="ECO:0000313" key="3">
    <source>
        <dbReference type="EMBL" id="KIO21637.1"/>
    </source>
</evidence>
<dbReference type="AlphaFoldDB" id="A0A0C3LJQ4"/>
<dbReference type="EMBL" id="KN823132">
    <property type="protein sequence ID" value="KIO21637.1"/>
    <property type="molecule type" value="Genomic_DNA"/>
</dbReference>
<feature type="domain" description="C2H2-type" evidence="2">
    <location>
        <begin position="58"/>
        <end position="82"/>
    </location>
</feature>
<protein>
    <recommendedName>
        <fullName evidence="2">C2H2-type domain-containing protein</fullName>
    </recommendedName>
</protein>
<dbReference type="HOGENOM" id="CLU_2559969_0_0_1"/>
<gene>
    <name evidence="3" type="ORF">M407DRAFT_245417</name>
</gene>
<accession>A0A0C3LJQ4</accession>
<reference evidence="3 4" key="1">
    <citation type="submission" date="2014-04" db="EMBL/GenBank/DDBJ databases">
        <authorList>
            <consortium name="DOE Joint Genome Institute"/>
            <person name="Kuo A."/>
            <person name="Girlanda M."/>
            <person name="Perotto S."/>
            <person name="Kohler A."/>
            <person name="Nagy L.G."/>
            <person name="Floudas D."/>
            <person name="Copeland A."/>
            <person name="Barry K.W."/>
            <person name="Cichocki N."/>
            <person name="Veneault-Fourrey C."/>
            <person name="LaButti K."/>
            <person name="Lindquist E.A."/>
            <person name="Lipzen A."/>
            <person name="Lundell T."/>
            <person name="Morin E."/>
            <person name="Murat C."/>
            <person name="Sun H."/>
            <person name="Tunlid A."/>
            <person name="Henrissat B."/>
            <person name="Grigoriev I.V."/>
            <person name="Hibbett D.S."/>
            <person name="Martin F."/>
            <person name="Nordberg H.P."/>
            <person name="Cantor M.N."/>
            <person name="Hua S.X."/>
        </authorList>
    </citation>
    <scope>NUCLEOTIDE SEQUENCE [LARGE SCALE GENOMIC DNA]</scope>
    <source>
        <strain evidence="3 4">MUT 4182</strain>
    </source>
</reference>
<reference evidence="4" key="2">
    <citation type="submission" date="2015-01" db="EMBL/GenBank/DDBJ databases">
        <title>Evolutionary Origins and Diversification of the Mycorrhizal Mutualists.</title>
        <authorList>
            <consortium name="DOE Joint Genome Institute"/>
            <consortium name="Mycorrhizal Genomics Consortium"/>
            <person name="Kohler A."/>
            <person name="Kuo A."/>
            <person name="Nagy L.G."/>
            <person name="Floudas D."/>
            <person name="Copeland A."/>
            <person name="Barry K.W."/>
            <person name="Cichocki N."/>
            <person name="Veneault-Fourrey C."/>
            <person name="LaButti K."/>
            <person name="Lindquist E.A."/>
            <person name="Lipzen A."/>
            <person name="Lundell T."/>
            <person name="Morin E."/>
            <person name="Murat C."/>
            <person name="Riley R."/>
            <person name="Ohm R."/>
            <person name="Sun H."/>
            <person name="Tunlid A."/>
            <person name="Henrissat B."/>
            <person name="Grigoriev I.V."/>
            <person name="Hibbett D.S."/>
            <person name="Martin F."/>
        </authorList>
    </citation>
    <scope>NUCLEOTIDE SEQUENCE [LARGE SCALE GENOMIC DNA]</scope>
    <source>
        <strain evidence="4">MUT 4182</strain>
    </source>
</reference>
<dbReference type="InterPro" id="IPR036236">
    <property type="entry name" value="Znf_C2H2_sf"/>
</dbReference>
<name>A0A0C3LJQ4_9AGAM</name>
<dbReference type="OrthoDB" id="3249030at2759"/>
<proteinExistence type="predicted"/>
<dbReference type="Gene3D" id="3.30.160.60">
    <property type="entry name" value="Classic Zinc Finger"/>
    <property type="match status" value="1"/>
</dbReference>
<keyword evidence="1" id="KW-0862">Zinc</keyword>
<dbReference type="PROSITE" id="PS00028">
    <property type="entry name" value="ZINC_FINGER_C2H2_1"/>
    <property type="match status" value="1"/>
</dbReference>
<sequence>MVDSLHRSWSGFPDDWIRPLSAPRLSTLCRCDIGFETQSRWARHWNLCCPDNPSLASYECDLCGAVIGRKDNLKRHLKTHQY</sequence>
<dbReference type="Proteomes" id="UP000054248">
    <property type="component" value="Unassembled WGS sequence"/>
</dbReference>
<dbReference type="GO" id="GO:0008270">
    <property type="term" value="F:zinc ion binding"/>
    <property type="evidence" value="ECO:0007669"/>
    <property type="project" value="UniProtKB-KW"/>
</dbReference>
<dbReference type="Pfam" id="PF00096">
    <property type="entry name" value="zf-C2H2"/>
    <property type="match status" value="1"/>
</dbReference>
<dbReference type="InterPro" id="IPR013087">
    <property type="entry name" value="Znf_C2H2_type"/>
</dbReference>
<organism evidence="3 4">
    <name type="scientific">Tulasnella calospora MUT 4182</name>
    <dbReference type="NCBI Taxonomy" id="1051891"/>
    <lineage>
        <taxon>Eukaryota</taxon>
        <taxon>Fungi</taxon>
        <taxon>Dikarya</taxon>
        <taxon>Basidiomycota</taxon>
        <taxon>Agaricomycotina</taxon>
        <taxon>Agaricomycetes</taxon>
        <taxon>Cantharellales</taxon>
        <taxon>Tulasnellaceae</taxon>
        <taxon>Tulasnella</taxon>
    </lineage>
</organism>
<dbReference type="SMART" id="SM00355">
    <property type="entry name" value="ZnF_C2H2"/>
    <property type="match status" value="1"/>
</dbReference>
<evidence type="ECO:0000256" key="1">
    <source>
        <dbReference type="PROSITE-ProRule" id="PRU00042"/>
    </source>
</evidence>